<comment type="caution">
    <text evidence="2">The sequence shown here is derived from an EMBL/GenBank/DDBJ whole genome shotgun (WGS) entry which is preliminary data.</text>
</comment>
<dbReference type="Pfam" id="PF07727">
    <property type="entry name" value="RVT_2"/>
    <property type="match status" value="1"/>
</dbReference>
<dbReference type="AlphaFoldDB" id="A0AAD6L658"/>
<reference evidence="2" key="1">
    <citation type="journal article" date="2023" name="Mol. Ecol. Resour.">
        <title>Chromosome-level genome assembly of a triploid poplar Populus alba 'Berolinensis'.</title>
        <authorList>
            <person name="Chen S."/>
            <person name="Yu Y."/>
            <person name="Wang X."/>
            <person name="Wang S."/>
            <person name="Zhang T."/>
            <person name="Zhou Y."/>
            <person name="He R."/>
            <person name="Meng N."/>
            <person name="Wang Y."/>
            <person name="Liu W."/>
            <person name="Liu Z."/>
            <person name="Liu J."/>
            <person name="Guo Q."/>
            <person name="Huang H."/>
            <person name="Sederoff R.R."/>
            <person name="Wang G."/>
            <person name="Qu G."/>
            <person name="Chen S."/>
        </authorList>
    </citation>
    <scope>NUCLEOTIDE SEQUENCE</scope>
    <source>
        <strain evidence="2">SC-2020</strain>
    </source>
</reference>
<accession>A0AAD6L658</accession>
<evidence type="ECO:0000259" key="1">
    <source>
        <dbReference type="Pfam" id="PF07727"/>
    </source>
</evidence>
<dbReference type="EMBL" id="JAQIZT010000019">
    <property type="protein sequence ID" value="KAJ6951081.1"/>
    <property type="molecule type" value="Genomic_DNA"/>
</dbReference>
<feature type="domain" description="Reverse transcriptase Ty1/copia-type" evidence="1">
    <location>
        <begin position="122"/>
        <end position="229"/>
    </location>
</feature>
<dbReference type="SUPFAM" id="SSF56672">
    <property type="entry name" value="DNA/RNA polymerases"/>
    <property type="match status" value="1"/>
</dbReference>
<name>A0AAD6L658_9ROSI</name>
<evidence type="ECO:0000313" key="2">
    <source>
        <dbReference type="EMBL" id="KAJ6951081.1"/>
    </source>
</evidence>
<dbReference type="PANTHER" id="PTHR11439:SF470">
    <property type="entry name" value="CYSTEINE-RICH RLK (RECEPTOR-LIKE PROTEIN KINASE) 8"/>
    <property type="match status" value="1"/>
</dbReference>
<gene>
    <name evidence="2" type="ORF">NC653_040442</name>
</gene>
<dbReference type="InterPro" id="IPR043502">
    <property type="entry name" value="DNA/RNA_pol_sf"/>
</dbReference>
<sequence>MVLLSGNIDTSLKLFALSTFNLIYPLLSRENVIMPLHQLFSASSTFTLGTKYPLCHFISYNRYSPSHLYYVTNVSHDEEPPSYDIAMDDPKWQEAMNFELQALIDNQTWSLIPFPLGKCPIKVVLAAGFLQSKVNYSLFIKKDGTSLIILLIYVDDILIIRNNIESIKALKQFLHTRFHIKDLGDLKFFLGIEITRSKKVIYISQHKYALEIIKDSGYLLAMPVEFPMEECRLSNKRELLKDPCAYQHLVGRLIYLTITRPDIKYSVHILSRFMHKPRQPHMAAALQVVCYLKLSPSQGLLLYSNNPLHLRAVCDSDWAGCPITHRSTTAYCVFLGNSFISWRTKRQKTISLSSVEAEYKHWQSADAAFRMQNLFRFRELSEFDDKKRIEAVVDVFPIRTQGDVSHNLRQSGSVLQGHHHHFMVHASISKEEDEDVQLLISSKISFPNRIAVCR</sequence>
<keyword evidence="3" id="KW-1185">Reference proteome</keyword>
<proteinExistence type="predicted"/>
<dbReference type="Proteomes" id="UP001164929">
    <property type="component" value="Chromosome 19"/>
</dbReference>
<organism evidence="2 3">
    <name type="scientific">Populus alba x Populus x berolinensis</name>
    <dbReference type="NCBI Taxonomy" id="444605"/>
    <lineage>
        <taxon>Eukaryota</taxon>
        <taxon>Viridiplantae</taxon>
        <taxon>Streptophyta</taxon>
        <taxon>Embryophyta</taxon>
        <taxon>Tracheophyta</taxon>
        <taxon>Spermatophyta</taxon>
        <taxon>Magnoliopsida</taxon>
        <taxon>eudicotyledons</taxon>
        <taxon>Gunneridae</taxon>
        <taxon>Pentapetalae</taxon>
        <taxon>rosids</taxon>
        <taxon>fabids</taxon>
        <taxon>Malpighiales</taxon>
        <taxon>Salicaceae</taxon>
        <taxon>Saliceae</taxon>
        <taxon>Populus</taxon>
    </lineage>
</organism>
<protein>
    <recommendedName>
        <fullName evidence="1">Reverse transcriptase Ty1/copia-type domain-containing protein</fullName>
    </recommendedName>
</protein>
<dbReference type="InterPro" id="IPR013103">
    <property type="entry name" value="RVT_2"/>
</dbReference>
<evidence type="ECO:0000313" key="3">
    <source>
        <dbReference type="Proteomes" id="UP001164929"/>
    </source>
</evidence>
<dbReference type="CDD" id="cd09272">
    <property type="entry name" value="RNase_HI_RT_Ty1"/>
    <property type="match status" value="1"/>
</dbReference>
<dbReference type="PANTHER" id="PTHR11439">
    <property type="entry name" value="GAG-POL-RELATED RETROTRANSPOSON"/>
    <property type="match status" value="1"/>
</dbReference>